<evidence type="ECO:0000256" key="2">
    <source>
        <dbReference type="ARBA" id="ARBA00023125"/>
    </source>
</evidence>
<gene>
    <name evidence="6" type="ORF">EHO59_00965</name>
</gene>
<dbReference type="EMBL" id="RQEP01000005">
    <property type="protein sequence ID" value="TGK06739.1"/>
    <property type="molecule type" value="Genomic_DNA"/>
</dbReference>
<dbReference type="OrthoDB" id="9810023at2"/>
<feature type="domain" description="Transcriptional regulator LmrA/YxaF-like C-terminal" evidence="5">
    <location>
        <begin position="83"/>
        <end position="182"/>
    </location>
</feature>
<protein>
    <submittedName>
        <fullName evidence="6">TetR/AcrR family transcriptional regulator</fullName>
    </submittedName>
</protein>
<keyword evidence="2" id="KW-0238">DNA-binding</keyword>
<keyword evidence="3" id="KW-0804">Transcription</keyword>
<name>A0A4V3JCM9_9LEPT</name>
<dbReference type="Pfam" id="PF00440">
    <property type="entry name" value="TetR_N"/>
    <property type="match status" value="1"/>
</dbReference>
<dbReference type="PANTHER" id="PTHR47506:SF3">
    <property type="entry name" value="HTH-TYPE TRANSCRIPTIONAL REGULATOR LMRA"/>
    <property type="match status" value="1"/>
</dbReference>
<evidence type="ECO:0000313" key="6">
    <source>
        <dbReference type="EMBL" id="TGK06739.1"/>
    </source>
</evidence>
<dbReference type="InterPro" id="IPR009057">
    <property type="entry name" value="Homeodomain-like_sf"/>
</dbReference>
<feature type="domain" description="HTH tetR-type" evidence="4">
    <location>
        <begin position="22"/>
        <end position="58"/>
    </location>
</feature>
<dbReference type="Gene3D" id="1.10.357.10">
    <property type="entry name" value="Tetracycline Repressor, domain 2"/>
    <property type="match status" value="1"/>
</dbReference>
<dbReference type="SUPFAM" id="SSF48498">
    <property type="entry name" value="Tetracyclin repressor-like, C-terminal domain"/>
    <property type="match status" value="1"/>
</dbReference>
<dbReference type="AlphaFoldDB" id="A0A4V3JCM9"/>
<evidence type="ECO:0000313" key="7">
    <source>
        <dbReference type="Proteomes" id="UP000297453"/>
    </source>
</evidence>
<sequence length="195" mass="20641">MGQKGEIAKEKMVRAMADRLELGGYAGTGLNDIVEDAKAPKGSIYFHFPGGKEELAAQALLLAGKELASQLEGVLGSSKSVSAGIQKVFLALESRLVSSNFSKGCPISTTASETASEPSLVNSTCAGIYQDWTSIFDSFFQKNGIDKTRSFALAISILSLLEGSILISRTNRNTDAIRSAAKTAKILVSLEKQSS</sequence>
<evidence type="ECO:0000259" key="4">
    <source>
        <dbReference type="Pfam" id="PF00440"/>
    </source>
</evidence>
<dbReference type="Pfam" id="PF21993">
    <property type="entry name" value="TetR_C_13_2"/>
    <property type="match status" value="1"/>
</dbReference>
<dbReference type="GO" id="GO:0003677">
    <property type="term" value="F:DNA binding"/>
    <property type="evidence" value="ECO:0007669"/>
    <property type="project" value="UniProtKB-KW"/>
</dbReference>
<accession>A0A4V3JCM9</accession>
<dbReference type="RefSeq" id="WP_135583879.1">
    <property type="nucleotide sequence ID" value="NZ_RQEP01000005.1"/>
</dbReference>
<dbReference type="InterPro" id="IPR001647">
    <property type="entry name" value="HTH_TetR"/>
</dbReference>
<dbReference type="Proteomes" id="UP000297453">
    <property type="component" value="Unassembled WGS sequence"/>
</dbReference>
<dbReference type="SUPFAM" id="SSF46689">
    <property type="entry name" value="Homeodomain-like"/>
    <property type="match status" value="1"/>
</dbReference>
<keyword evidence="7" id="KW-1185">Reference proteome</keyword>
<keyword evidence="1" id="KW-0805">Transcription regulation</keyword>
<evidence type="ECO:0000256" key="3">
    <source>
        <dbReference type="ARBA" id="ARBA00023163"/>
    </source>
</evidence>
<dbReference type="InterPro" id="IPR036271">
    <property type="entry name" value="Tet_transcr_reg_TetR-rel_C_sf"/>
</dbReference>
<comment type="caution">
    <text evidence="6">The sequence shown here is derived from an EMBL/GenBank/DDBJ whole genome shotgun (WGS) entry which is preliminary data.</text>
</comment>
<dbReference type="InterPro" id="IPR054156">
    <property type="entry name" value="YxaF_TetR_C"/>
</dbReference>
<dbReference type="PANTHER" id="PTHR47506">
    <property type="entry name" value="TRANSCRIPTIONAL REGULATORY PROTEIN"/>
    <property type="match status" value="1"/>
</dbReference>
<evidence type="ECO:0000259" key="5">
    <source>
        <dbReference type="Pfam" id="PF21993"/>
    </source>
</evidence>
<reference evidence="6" key="1">
    <citation type="journal article" date="2019" name="PLoS Negl. Trop. Dis.">
        <title>Revisiting the worldwide diversity of Leptospira species in the environment.</title>
        <authorList>
            <person name="Vincent A.T."/>
            <person name="Schiettekatte O."/>
            <person name="Bourhy P."/>
            <person name="Veyrier F.J."/>
            <person name="Picardeau M."/>
        </authorList>
    </citation>
    <scope>NUCLEOTIDE SEQUENCE [LARGE SCALE GENOMIC DNA]</scope>
    <source>
        <strain evidence="6">SSS9</strain>
    </source>
</reference>
<organism evidence="6 7">
    <name type="scientific">Leptospira semungkisensis</name>
    <dbReference type="NCBI Taxonomy" id="2484985"/>
    <lineage>
        <taxon>Bacteria</taxon>
        <taxon>Pseudomonadati</taxon>
        <taxon>Spirochaetota</taxon>
        <taxon>Spirochaetia</taxon>
        <taxon>Leptospirales</taxon>
        <taxon>Leptospiraceae</taxon>
        <taxon>Leptospira</taxon>
    </lineage>
</organism>
<proteinExistence type="predicted"/>
<evidence type="ECO:0000256" key="1">
    <source>
        <dbReference type="ARBA" id="ARBA00023015"/>
    </source>
</evidence>